<dbReference type="Pfam" id="PF14223">
    <property type="entry name" value="Retrotran_gag_2"/>
    <property type="match status" value="1"/>
</dbReference>
<dbReference type="EMBL" id="AVOT02028959">
    <property type="protein sequence ID" value="MBW0521611.1"/>
    <property type="molecule type" value="Genomic_DNA"/>
</dbReference>
<dbReference type="InterPro" id="IPR054722">
    <property type="entry name" value="PolX-like_BBD"/>
</dbReference>
<comment type="caution">
    <text evidence="2">The sequence shown here is derived from an EMBL/GenBank/DDBJ whole genome shotgun (WGS) entry which is preliminary data.</text>
</comment>
<protein>
    <recommendedName>
        <fullName evidence="1">Retrovirus-related Pol polyprotein from transposon TNT 1-94-like beta-barrel domain-containing protein</fullName>
    </recommendedName>
</protein>
<dbReference type="Pfam" id="PF22936">
    <property type="entry name" value="Pol_BBD"/>
    <property type="match status" value="1"/>
</dbReference>
<keyword evidence="3" id="KW-1185">Reference proteome</keyword>
<gene>
    <name evidence="2" type="ORF">O181_061326</name>
</gene>
<evidence type="ECO:0000313" key="3">
    <source>
        <dbReference type="Proteomes" id="UP000765509"/>
    </source>
</evidence>
<sequence length="405" mass="45569">MLENKIENKELNIPTLDGSNYIQWHVHMRIHLQSKDLWDICEKSLAEDENTTVSSKWMKASYEAINIIISHISDRVFLEVVNPTTTEKANLIWSKIKNQYASVRPVNRGHIILTKLQDYVHLTKDNNPPLPSNSVTALVSTSNKAYKVIYYCTNGKHNDKSTSHTKNKFLAENPHLKPTCKDNKQRKVDANSYLTKALMTSLTTVPEDQLILDCRATHHMFNSPKFFHSLSDSTNIPVTTGNTNSSLKSIGAGKASLLCNSQPLELDDCLYVPNLNFNLISLLALFKNKLIINCSNNIFTIKSNSSTLLSGRIINQLMHDNYTLPKAHLMLTNNNLWHQRLSHRGMAVLKKLGLATSNTMCTVCELHKAHKQPLNEKFKDALSPLDCVHIDLVGPIHPPSISGSQ</sequence>
<evidence type="ECO:0000259" key="1">
    <source>
        <dbReference type="Pfam" id="PF22936"/>
    </source>
</evidence>
<dbReference type="Proteomes" id="UP000765509">
    <property type="component" value="Unassembled WGS sequence"/>
</dbReference>
<organism evidence="2 3">
    <name type="scientific">Austropuccinia psidii MF-1</name>
    <dbReference type="NCBI Taxonomy" id="1389203"/>
    <lineage>
        <taxon>Eukaryota</taxon>
        <taxon>Fungi</taxon>
        <taxon>Dikarya</taxon>
        <taxon>Basidiomycota</taxon>
        <taxon>Pucciniomycotina</taxon>
        <taxon>Pucciniomycetes</taxon>
        <taxon>Pucciniales</taxon>
        <taxon>Sphaerophragmiaceae</taxon>
        <taxon>Austropuccinia</taxon>
    </lineage>
</organism>
<dbReference type="AlphaFoldDB" id="A0A9Q3EFU8"/>
<accession>A0A9Q3EFU8</accession>
<reference evidence="2" key="1">
    <citation type="submission" date="2021-03" db="EMBL/GenBank/DDBJ databases">
        <title>Draft genome sequence of rust myrtle Austropuccinia psidii MF-1, a brazilian biotype.</title>
        <authorList>
            <person name="Quecine M.C."/>
            <person name="Pachon D.M.R."/>
            <person name="Bonatelli M.L."/>
            <person name="Correr F.H."/>
            <person name="Franceschini L.M."/>
            <person name="Leite T.F."/>
            <person name="Margarido G.R.A."/>
            <person name="Almeida C.A."/>
            <person name="Ferrarezi J.A."/>
            <person name="Labate C.A."/>
        </authorList>
    </citation>
    <scope>NUCLEOTIDE SEQUENCE</scope>
    <source>
        <strain evidence="2">MF-1</strain>
    </source>
</reference>
<proteinExistence type="predicted"/>
<name>A0A9Q3EFU8_9BASI</name>
<dbReference type="OrthoDB" id="4232400at2759"/>
<evidence type="ECO:0000313" key="2">
    <source>
        <dbReference type="EMBL" id="MBW0521611.1"/>
    </source>
</evidence>
<feature type="domain" description="Retrovirus-related Pol polyprotein from transposon TNT 1-94-like beta-barrel" evidence="1">
    <location>
        <begin position="211"/>
        <end position="288"/>
    </location>
</feature>